<dbReference type="AlphaFoldDB" id="A0AAV7VX63"/>
<feature type="region of interest" description="Disordered" evidence="1">
    <location>
        <begin position="45"/>
        <end position="169"/>
    </location>
</feature>
<keyword evidence="3" id="KW-1185">Reference proteome</keyword>
<protein>
    <submittedName>
        <fullName evidence="2">Uncharacterized protein</fullName>
    </submittedName>
</protein>
<feature type="compositionally biased region" description="Basic and acidic residues" evidence="1">
    <location>
        <begin position="135"/>
        <end position="162"/>
    </location>
</feature>
<evidence type="ECO:0000313" key="3">
    <source>
        <dbReference type="Proteomes" id="UP001066276"/>
    </source>
</evidence>
<dbReference type="Proteomes" id="UP001066276">
    <property type="component" value="Chromosome 1_2"/>
</dbReference>
<feature type="compositionally biased region" description="Polar residues" evidence="1">
    <location>
        <begin position="73"/>
        <end position="90"/>
    </location>
</feature>
<gene>
    <name evidence="2" type="ORF">NDU88_001678</name>
</gene>
<sequence length="169" mass="18182">MAPLRQRNSSAQGGAQQLSFHLVFSNVSVTPMNWIQAQQHDQHCDKDDNIFPQNGLSRALGTEDRQAGALRSESPQTGRSDSEGKQTGCSDSKGRQAGGLGLEGRLAEDYGSEEGRPAADSGSEDSSPAEDSGSEDSRLAEDSGDSARRQADVERHKIDRRSIIVVLEQ</sequence>
<evidence type="ECO:0000256" key="1">
    <source>
        <dbReference type="SAM" id="MobiDB-lite"/>
    </source>
</evidence>
<proteinExistence type="predicted"/>
<reference evidence="2" key="1">
    <citation type="journal article" date="2022" name="bioRxiv">
        <title>Sequencing and chromosome-scale assembly of the giantPleurodeles waltlgenome.</title>
        <authorList>
            <person name="Brown T."/>
            <person name="Elewa A."/>
            <person name="Iarovenko S."/>
            <person name="Subramanian E."/>
            <person name="Araus A.J."/>
            <person name="Petzold A."/>
            <person name="Susuki M."/>
            <person name="Suzuki K.-i.T."/>
            <person name="Hayashi T."/>
            <person name="Toyoda A."/>
            <person name="Oliveira C."/>
            <person name="Osipova E."/>
            <person name="Leigh N.D."/>
            <person name="Simon A."/>
            <person name="Yun M.H."/>
        </authorList>
    </citation>
    <scope>NUCLEOTIDE SEQUENCE</scope>
    <source>
        <strain evidence="2">20211129_DDA</strain>
        <tissue evidence="2">Liver</tissue>
    </source>
</reference>
<accession>A0AAV7VX63</accession>
<feature type="compositionally biased region" description="Basic and acidic residues" evidence="1">
    <location>
        <begin position="105"/>
        <end position="117"/>
    </location>
</feature>
<organism evidence="2 3">
    <name type="scientific">Pleurodeles waltl</name>
    <name type="common">Iberian ribbed newt</name>
    <dbReference type="NCBI Taxonomy" id="8319"/>
    <lineage>
        <taxon>Eukaryota</taxon>
        <taxon>Metazoa</taxon>
        <taxon>Chordata</taxon>
        <taxon>Craniata</taxon>
        <taxon>Vertebrata</taxon>
        <taxon>Euteleostomi</taxon>
        <taxon>Amphibia</taxon>
        <taxon>Batrachia</taxon>
        <taxon>Caudata</taxon>
        <taxon>Salamandroidea</taxon>
        <taxon>Salamandridae</taxon>
        <taxon>Pleurodelinae</taxon>
        <taxon>Pleurodeles</taxon>
    </lineage>
</organism>
<name>A0AAV7VX63_PLEWA</name>
<dbReference type="EMBL" id="JANPWB010000002">
    <property type="protein sequence ID" value="KAJ1206269.1"/>
    <property type="molecule type" value="Genomic_DNA"/>
</dbReference>
<evidence type="ECO:0000313" key="2">
    <source>
        <dbReference type="EMBL" id="KAJ1206269.1"/>
    </source>
</evidence>
<comment type="caution">
    <text evidence="2">The sequence shown here is derived from an EMBL/GenBank/DDBJ whole genome shotgun (WGS) entry which is preliminary data.</text>
</comment>